<dbReference type="Proteomes" id="UP001148312">
    <property type="component" value="Unassembled WGS sequence"/>
</dbReference>
<dbReference type="SUPFAM" id="SSF52821">
    <property type="entry name" value="Rhodanese/Cell cycle control phosphatase"/>
    <property type="match status" value="1"/>
</dbReference>
<dbReference type="PANTHER" id="PTHR10828">
    <property type="entry name" value="M-PHASE INDUCER PHOSPHATASE DUAL SPECIFICITY PHOSPHATASE CDC25"/>
    <property type="match status" value="1"/>
</dbReference>
<dbReference type="Pfam" id="PF00581">
    <property type="entry name" value="Rhodanese"/>
    <property type="match status" value="1"/>
</dbReference>
<proteinExistence type="predicted"/>
<evidence type="ECO:0000313" key="3">
    <source>
        <dbReference type="Proteomes" id="UP001148312"/>
    </source>
</evidence>
<protein>
    <recommendedName>
        <fullName evidence="1">Rhodanese domain-containing protein</fullName>
    </recommendedName>
</protein>
<dbReference type="RefSeq" id="XP_056787735.1">
    <property type="nucleotide sequence ID" value="XM_056936936.1"/>
</dbReference>
<reference evidence="2" key="2">
    <citation type="journal article" date="2023" name="IMA Fungus">
        <title>Comparative genomic study of the Penicillium genus elucidates a diverse pangenome and 15 lateral gene transfer events.</title>
        <authorList>
            <person name="Petersen C."/>
            <person name="Sorensen T."/>
            <person name="Nielsen M.R."/>
            <person name="Sondergaard T.E."/>
            <person name="Sorensen J.L."/>
            <person name="Fitzpatrick D.A."/>
            <person name="Frisvad J.C."/>
            <person name="Nielsen K.L."/>
        </authorList>
    </citation>
    <scope>NUCLEOTIDE SEQUENCE</scope>
    <source>
        <strain evidence="2">IBT 30728</strain>
    </source>
</reference>
<name>A0A9W9WUY8_9EURO</name>
<dbReference type="EMBL" id="JAPWDQ010000010">
    <property type="protein sequence ID" value="KAJ5477191.1"/>
    <property type="molecule type" value="Genomic_DNA"/>
</dbReference>
<dbReference type="GeneID" id="81627185"/>
<comment type="caution">
    <text evidence="2">The sequence shown here is derived from an EMBL/GenBank/DDBJ whole genome shotgun (WGS) entry which is preliminary data.</text>
</comment>
<dbReference type="GO" id="GO:0005634">
    <property type="term" value="C:nucleus"/>
    <property type="evidence" value="ECO:0007669"/>
    <property type="project" value="TreeGrafter"/>
</dbReference>
<dbReference type="PANTHER" id="PTHR10828:SF50">
    <property type="entry name" value="REDUCTASE (ARC2), PUTATIVE (AFU_ORTHOLOGUE AFUA_6G13400)-RELATED"/>
    <property type="match status" value="1"/>
</dbReference>
<feature type="domain" description="Rhodanese" evidence="1">
    <location>
        <begin position="47"/>
        <end position="147"/>
    </location>
</feature>
<dbReference type="SMART" id="SM00450">
    <property type="entry name" value="RHOD"/>
    <property type="match status" value="1"/>
</dbReference>
<evidence type="ECO:0000259" key="1">
    <source>
        <dbReference type="PROSITE" id="PS50206"/>
    </source>
</evidence>
<dbReference type="CDD" id="cd01443">
    <property type="entry name" value="Cdc25_Acr2p"/>
    <property type="match status" value="1"/>
</dbReference>
<dbReference type="InterPro" id="IPR001763">
    <property type="entry name" value="Rhodanese-like_dom"/>
</dbReference>
<evidence type="ECO:0000313" key="2">
    <source>
        <dbReference type="EMBL" id="KAJ5477191.1"/>
    </source>
</evidence>
<dbReference type="GO" id="GO:0004725">
    <property type="term" value="F:protein tyrosine phosphatase activity"/>
    <property type="evidence" value="ECO:0007669"/>
    <property type="project" value="TreeGrafter"/>
</dbReference>
<dbReference type="Gene3D" id="3.40.250.10">
    <property type="entry name" value="Rhodanese-like domain"/>
    <property type="match status" value="1"/>
</dbReference>
<dbReference type="PROSITE" id="PS50206">
    <property type="entry name" value="RHODANESE_3"/>
    <property type="match status" value="1"/>
</dbReference>
<dbReference type="AlphaFoldDB" id="A0A9W9WUY8"/>
<dbReference type="InterPro" id="IPR036873">
    <property type="entry name" value="Rhodanese-like_dom_sf"/>
</dbReference>
<dbReference type="GO" id="GO:0005737">
    <property type="term" value="C:cytoplasm"/>
    <property type="evidence" value="ECO:0007669"/>
    <property type="project" value="TreeGrafter"/>
</dbReference>
<gene>
    <name evidence="2" type="ORF">N7539_007335</name>
</gene>
<keyword evidence="3" id="KW-1185">Reference proteome</keyword>
<organism evidence="2 3">
    <name type="scientific">Penicillium diatomitis</name>
    <dbReference type="NCBI Taxonomy" id="2819901"/>
    <lineage>
        <taxon>Eukaryota</taxon>
        <taxon>Fungi</taxon>
        <taxon>Dikarya</taxon>
        <taxon>Ascomycota</taxon>
        <taxon>Pezizomycotina</taxon>
        <taxon>Eurotiomycetes</taxon>
        <taxon>Eurotiomycetidae</taxon>
        <taxon>Eurotiales</taxon>
        <taxon>Aspergillaceae</taxon>
        <taxon>Penicillium</taxon>
    </lineage>
</organism>
<reference evidence="2" key="1">
    <citation type="submission" date="2022-12" db="EMBL/GenBank/DDBJ databases">
        <authorList>
            <person name="Petersen C."/>
        </authorList>
    </citation>
    <scope>NUCLEOTIDE SEQUENCE</scope>
    <source>
        <strain evidence="2">IBT 30728</strain>
    </source>
</reference>
<accession>A0A9W9WUY8</accession>
<sequence length="160" mass="17405">MAESTATTTSTTSAELPWHAAYPAPQSAVRSLPRNELLQWFQTGKQPGQDFVLVDVRRTDFEGGTIQGSINLPAQSLYPTLPAVYSLLSQTGVKHVIWYCGSSNGRGPRTANWFADYLALKQDTSMESLILEGGIKGWAAAGPEYTALMVGYDSSAWTKK</sequence>